<accession>A0A345YIU5</accession>
<geneLocation type="plasmid" evidence="2 3">
    <name>unnamed</name>
</geneLocation>
<evidence type="ECO:0000313" key="3">
    <source>
        <dbReference type="Proteomes" id="UP000254508"/>
    </source>
</evidence>
<reference evidence="2 3" key="1">
    <citation type="submission" date="2018-07" db="EMBL/GenBank/DDBJ databases">
        <title>Genome sequence of Erythrobacter strain YH-07, an antagonistic bacterium isolated from Yellow Sea.</title>
        <authorList>
            <person name="Tang T."/>
            <person name="Liu Q."/>
            <person name="Sun X."/>
        </authorList>
    </citation>
    <scope>NUCLEOTIDE SEQUENCE [LARGE SCALE GENOMIC DNA]</scope>
    <source>
        <strain evidence="2 3">YH-07</strain>
        <plasmid evidence="2 3">unnamed</plasmid>
    </source>
</reference>
<dbReference type="EMBL" id="CP031358">
    <property type="protein sequence ID" value="AXK43847.1"/>
    <property type="molecule type" value="Genomic_DNA"/>
</dbReference>
<feature type="region of interest" description="Disordered" evidence="1">
    <location>
        <begin position="68"/>
        <end position="108"/>
    </location>
</feature>
<evidence type="ECO:0000313" key="2">
    <source>
        <dbReference type="EMBL" id="AXK43847.1"/>
    </source>
</evidence>
<feature type="compositionally biased region" description="Basic and acidic residues" evidence="1">
    <location>
        <begin position="71"/>
        <end position="82"/>
    </location>
</feature>
<evidence type="ECO:0000256" key="1">
    <source>
        <dbReference type="SAM" id="MobiDB-lite"/>
    </source>
</evidence>
<dbReference type="Proteomes" id="UP000254508">
    <property type="component" value="Plasmid unnamed"/>
</dbReference>
<sequence length="132" mass="13874">MGRVVIATLTGTKRVRFASLTLQQGSEQGAVALKQLVCIFHRDQVGRGAGADSCKRIEGFDLAARAQPISEDGKANGRRPSDTVEAVDEERTAGVSSSELKSGSDIVRQGGGVAKDFAVCVLEGEDQVGRRG</sequence>
<keyword evidence="2" id="KW-0614">Plasmid</keyword>
<gene>
    <name evidence="2" type="ORF">DVR09_15445</name>
</gene>
<protein>
    <submittedName>
        <fullName evidence="2">Uncharacterized protein</fullName>
    </submittedName>
</protein>
<name>A0A345YIU5_9SPHN</name>
<proteinExistence type="predicted"/>
<organism evidence="2 3">
    <name type="scientific">Erythrobacter aureus</name>
    <dbReference type="NCBI Taxonomy" id="2182384"/>
    <lineage>
        <taxon>Bacteria</taxon>
        <taxon>Pseudomonadati</taxon>
        <taxon>Pseudomonadota</taxon>
        <taxon>Alphaproteobacteria</taxon>
        <taxon>Sphingomonadales</taxon>
        <taxon>Erythrobacteraceae</taxon>
        <taxon>Erythrobacter/Porphyrobacter group</taxon>
        <taxon>Erythrobacter</taxon>
    </lineage>
</organism>
<keyword evidence="3" id="KW-1185">Reference proteome</keyword>
<dbReference type="AlphaFoldDB" id="A0A345YIU5"/>
<dbReference type="KEGG" id="err:DVR09_15445"/>